<keyword evidence="4 7" id="KW-1133">Transmembrane helix</keyword>
<protein>
    <submittedName>
        <fullName evidence="9">Tetraspanin-13a</fullName>
    </submittedName>
</protein>
<evidence type="ECO:0000256" key="3">
    <source>
        <dbReference type="ARBA" id="ARBA00022692"/>
    </source>
</evidence>
<dbReference type="InParanoid" id="A0A6J2W4T3"/>
<dbReference type="PANTHER" id="PTHR19282:SF203">
    <property type="entry name" value="TETRASPANIN-13"/>
    <property type="match status" value="1"/>
</dbReference>
<evidence type="ECO:0000256" key="7">
    <source>
        <dbReference type="SAM" id="Phobius"/>
    </source>
</evidence>
<dbReference type="PRINTS" id="PR00259">
    <property type="entry name" value="TMFOUR"/>
</dbReference>
<dbReference type="Proteomes" id="UP000504632">
    <property type="component" value="Chromosome 8"/>
</dbReference>
<keyword evidence="5 7" id="KW-0472">Membrane</keyword>
<evidence type="ECO:0000313" key="9">
    <source>
        <dbReference type="RefSeq" id="XP_030638376.1"/>
    </source>
</evidence>
<feature type="transmembrane region" description="Helical" evidence="7">
    <location>
        <begin position="75"/>
        <end position="99"/>
    </location>
</feature>
<sequence>MVCGGFTCSKNALCALNIVYVMVSLLMIGVAAWGKWFGLVSSFKVVAAVIGVGIFLFFVAILGLCSALKHHQVLLFFYMIILSLLFIVEFSIACASLAINREQQKQLLEAGWDKSEVTQKDVQRTLNCCGFSHFDKNMTCDAACFKAQDCQPCADKIESYADDALRFVGGISLFFSFTELLGVWLTHRYRNQKDPRSNPGAFI</sequence>
<dbReference type="Pfam" id="PF00335">
    <property type="entry name" value="Tetraspanin"/>
    <property type="match status" value="1"/>
</dbReference>
<dbReference type="RefSeq" id="XP_030638376.1">
    <property type="nucleotide sequence ID" value="XM_030782516.1"/>
</dbReference>
<dbReference type="InterPro" id="IPR000301">
    <property type="entry name" value="Tetraspanin_animals"/>
</dbReference>
<keyword evidence="6" id="KW-1015">Disulfide bond</keyword>
<feature type="disulfide bond" evidence="6">
    <location>
        <begin position="129"/>
        <end position="140"/>
    </location>
</feature>
<dbReference type="OrthoDB" id="5845060at2759"/>
<comment type="similarity">
    <text evidence="2">Belongs to the tetraspanin (TM4SF) family.</text>
</comment>
<evidence type="ECO:0000256" key="1">
    <source>
        <dbReference type="ARBA" id="ARBA00004141"/>
    </source>
</evidence>
<evidence type="ECO:0000256" key="5">
    <source>
        <dbReference type="ARBA" id="ARBA00023136"/>
    </source>
</evidence>
<keyword evidence="8" id="KW-1185">Reference proteome</keyword>
<organism evidence="8 9">
    <name type="scientific">Chanos chanos</name>
    <name type="common">Milkfish</name>
    <name type="synonym">Mugil chanos</name>
    <dbReference type="NCBI Taxonomy" id="29144"/>
    <lineage>
        <taxon>Eukaryota</taxon>
        <taxon>Metazoa</taxon>
        <taxon>Chordata</taxon>
        <taxon>Craniata</taxon>
        <taxon>Vertebrata</taxon>
        <taxon>Euteleostomi</taxon>
        <taxon>Actinopterygii</taxon>
        <taxon>Neopterygii</taxon>
        <taxon>Teleostei</taxon>
        <taxon>Ostariophysi</taxon>
        <taxon>Gonorynchiformes</taxon>
        <taxon>Chanidae</taxon>
        <taxon>Chanos</taxon>
    </lineage>
</organism>
<proteinExistence type="inferred from homology"/>
<evidence type="ECO:0000256" key="6">
    <source>
        <dbReference type="PIRSR" id="PIRSR002419-1"/>
    </source>
</evidence>
<dbReference type="FunCoup" id="A0A6J2W4T3">
    <property type="interactions" value="177"/>
</dbReference>
<comment type="subcellular location">
    <subcellularLocation>
        <location evidence="1">Membrane</location>
        <topology evidence="1">Multi-pass membrane protein</topology>
    </subcellularLocation>
</comment>
<feature type="transmembrane region" description="Helical" evidence="7">
    <location>
        <begin position="45"/>
        <end position="68"/>
    </location>
</feature>
<feature type="transmembrane region" description="Helical" evidence="7">
    <location>
        <begin position="164"/>
        <end position="186"/>
    </location>
</feature>
<name>A0A6J2W4T3_CHACN</name>
<dbReference type="PANTHER" id="PTHR19282">
    <property type="entry name" value="TETRASPANIN"/>
    <property type="match status" value="1"/>
</dbReference>
<dbReference type="GeneID" id="115818985"/>
<gene>
    <name evidence="9" type="primary">tspan13a</name>
</gene>
<evidence type="ECO:0000256" key="2">
    <source>
        <dbReference type="ARBA" id="ARBA00006840"/>
    </source>
</evidence>
<evidence type="ECO:0000313" key="8">
    <source>
        <dbReference type="Proteomes" id="UP000504632"/>
    </source>
</evidence>
<feature type="transmembrane region" description="Helical" evidence="7">
    <location>
        <begin position="12"/>
        <end position="33"/>
    </location>
</feature>
<dbReference type="CTD" id="798836"/>
<accession>A0A6J2W4T3</accession>
<reference evidence="9" key="1">
    <citation type="submission" date="2025-08" db="UniProtKB">
        <authorList>
            <consortium name="RefSeq"/>
        </authorList>
    </citation>
    <scope>IDENTIFICATION</scope>
</reference>
<keyword evidence="3 7" id="KW-0812">Transmembrane</keyword>
<dbReference type="PIRSF" id="PIRSF002419">
    <property type="entry name" value="Tetraspanin"/>
    <property type="match status" value="1"/>
</dbReference>
<dbReference type="AlphaFoldDB" id="A0A6J2W4T3"/>
<evidence type="ECO:0000256" key="4">
    <source>
        <dbReference type="ARBA" id="ARBA00022989"/>
    </source>
</evidence>
<dbReference type="InterPro" id="IPR018499">
    <property type="entry name" value="Tetraspanin/Peripherin"/>
</dbReference>
<dbReference type="GO" id="GO:0016020">
    <property type="term" value="C:membrane"/>
    <property type="evidence" value="ECO:0007669"/>
    <property type="project" value="UniProtKB-SubCell"/>
</dbReference>